<keyword evidence="1" id="KW-0378">Hydrolase</keyword>
<dbReference type="EMBL" id="VKID01000001">
    <property type="protein sequence ID" value="TRX99914.1"/>
    <property type="molecule type" value="Genomic_DNA"/>
</dbReference>
<dbReference type="SMART" id="SM00535">
    <property type="entry name" value="RIBOc"/>
    <property type="match status" value="1"/>
</dbReference>
<name>A0A553II88_ACHLA</name>
<gene>
    <name evidence="3" type="ORF">FNV44_02420</name>
</gene>
<dbReference type="SUPFAM" id="SSF69065">
    <property type="entry name" value="RNase III domain-like"/>
    <property type="match status" value="1"/>
</dbReference>
<dbReference type="RefSeq" id="WP_012242584.1">
    <property type="nucleotide sequence ID" value="NZ_JACAOE010000001.1"/>
</dbReference>
<dbReference type="Pfam" id="PF00636">
    <property type="entry name" value="Ribonuclease_3"/>
    <property type="match status" value="1"/>
</dbReference>
<comment type="caution">
    <text evidence="3">The sequence shown here is derived from an EMBL/GenBank/DDBJ whole genome shotgun (WGS) entry which is preliminary data.</text>
</comment>
<dbReference type="GO" id="GO:0004525">
    <property type="term" value="F:ribonuclease III activity"/>
    <property type="evidence" value="ECO:0007669"/>
    <property type="project" value="InterPro"/>
</dbReference>
<feature type="domain" description="RNase III" evidence="2">
    <location>
        <begin position="6"/>
        <end position="136"/>
    </location>
</feature>
<dbReference type="GeneID" id="41338807"/>
<dbReference type="AlphaFoldDB" id="A0A553II88"/>
<organism evidence="3 4">
    <name type="scientific">Acholeplasma laidlawii</name>
    <dbReference type="NCBI Taxonomy" id="2148"/>
    <lineage>
        <taxon>Bacteria</taxon>
        <taxon>Bacillati</taxon>
        <taxon>Mycoplasmatota</taxon>
        <taxon>Mollicutes</taxon>
        <taxon>Acholeplasmatales</taxon>
        <taxon>Acholeplasmataceae</taxon>
        <taxon>Acholeplasma</taxon>
    </lineage>
</organism>
<reference evidence="3 4" key="1">
    <citation type="submission" date="2019-07" db="EMBL/GenBank/DDBJ databases">
        <title>Genome sequence of Acholeplasma laidlawii strain with increased resistance to erythromycin.</title>
        <authorList>
            <person name="Medvedeva E.S."/>
            <person name="Baranova N.B."/>
            <person name="Siniagina M.N."/>
            <person name="Mouzykantov A."/>
            <person name="Chernova O.A."/>
            <person name="Chernov V.M."/>
        </authorList>
    </citation>
    <scope>NUCLEOTIDE SEQUENCE [LARGE SCALE GENOMIC DNA]</scope>
    <source>
        <strain evidence="3 4">PG8REry</strain>
    </source>
</reference>
<evidence type="ECO:0000259" key="2">
    <source>
        <dbReference type="PROSITE" id="PS50142"/>
    </source>
</evidence>
<dbReference type="Gene3D" id="1.10.1520.10">
    <property type="entry name" value="Ribonuclease III domain"/>
    <property type="match status" value="1"/>
</dbReference>
<dbReference type="PROSITE" id="PS50142">
    <property type="entry name" value="RNASE_3_2"/>
    <property type="match status" value="1"/>
</dbReference>
<dbReference type="GO" id="GO:0006396">
    <property type="term" value="P:RNA processing"/>
    <property type="evidence" value="ECO:0007669"/>
    <property type="project" value="InterPro"/>
</dbReference>
<sequence>MKEKDIKEIEDILGYTFTNKNLLIQAFTRSSEREKNNNRDSEILEFIGDTVINYVIIQMFNNNLFNADNYGLNSQYSEGELTELKSLIVENKNLAAKIDDFGLDRFLRSDNSKQIPSSFKSDLLESIVGAIAIDSHYEEKEIYEIVDYLLMPRAYIGSLKFNYYLKLKQWCKIRCTSSNKLKENVEEIKNDNNIQYKTTLRFGNYEVSAIDNSKIDSLFEASILAMKKITDNKDEITIKDFLVGLDQNNGWSYLQKIQKLGYCSNLSKEYKKNEDGTWKATYMVDGMRTLYTDTNKKNAGNICALICINSLIEPRFQMDDSILELLRKLNYKETA</sequence>
<proteinExistence type="predicted"/>
<dbReference type="CDD" id="cd00593">
    <property type="entry name" value="RIBOc"/>
    <property type="match status" value="1"/>
</dbReference>
<evidence type="ECO:0000256" key="1">
    <source>
        <dbReference type="ARBA" id="ARBA00022801"/>
    </source>
</evidence>
<protein>
    <submittedName>
        <fullName evidence="3">Ribonuclease III family protein</fullName>
    </submittedName>
</protein>
<evidence type="ECO:0000313" key="3">
    <source>
        <dbReference type="EMBL" id="TRX99914.1"/>
    </source>
</evidence>
<accession>A0A553II88</accession>
<dbReference type="InterPro" id="IPR036389">
    <property type="entry name" value="RNase_III_sf"/>
</dbReference>
<evidence type="ECO:0000313" key="4">
    <source>
        <dbReference type="Proteomes" id="UP000315938"/>
    </source>
</evidence>
<dbReference type="Proteomes" id="UP000315938">
    <property type="component" value="Unassembled WGS sequence"/>
</dbReference>
<dbReference type="InterPro" id="IPR000999">
    <property type="entry name" value="RNase_III_dom"/>
</dbReference>
<dbReference type="PANTHER" id="PTHR14950">
    <property type="entry name" value="DICER-RELATED"/>
    <property type="match status" value="1"/>
</dbReference>